<keyword evidence="3 6" id="KW-0812">Transmembrane</keyword>
<evidence type="ECO:0000256" key="6">
    <source>
        <dbReference type="SAM" id="Phobius"/>
    </source>
</evidence>
<keyword evidence="4 6" id="KW-1133">Transmembrane helix</keyword>
<dbReference type="EMBL" id="FUYE01000001">
    <property type="protein sequence ID" value="SKA77079.1"/>
    <property type="molecule type" value="Genomic_DNA"/>
</dbReference>
<name>A0A1T4WIT9_9BACT</name>
<dbReference type="SUPFAM" id="SSF54523">
    <property type="entry name" value="Pili subunits"/>
    <property type="match status" value="1"/>
</dbReference>
<evidence type="ECO:0000313" key="7">
    <source>
        <dbReference type="EMBL" id="SKA77079.1"/>
    </source>
</evidence>
<keyword evidence="5 6" id="KW-0472">Membrane</keyword>
<evidence type="ECO:0000256" key="5">
    <source>
        <dbReference type="ARBA" id="ARBA00023136"/>
    </source>
</evidence>
<evidence type="ECO:0000256" key="1">
    <source>
        <dbReference type="ARBA" id="ARBA00004167"/>
    </source>
</evidence>
<protein>
    <submittedName>
        <fullName evidence="7">Prepilin-type N-terminal cleavage/methylation domain-containing protein</fullName>
    </submittedName>
</protein>
<dbReference type="GO" id="GO:0016020">
    <property type="term" value="C:membrane"/>
    <property type="evidence" value="ECO:0007669"/>
    <property type="project" value="UniProtKB-SubCell"/>
</dbReference>
<evidence type="ECO:0000256" key="2">
    <source>
        <dbReference type="ARBA" id="ARBA00022481"/>
    </source>
</evidence>
<accession>A0A1T4WIT9</accession>
<dbReference type="RefSeq" id="WP_078811530.1">
    <property type="nucleotide sequence ID" value="NZ_FUYE01000001.1"/>
</dbReference>
<sequence>MKTYMRKPVQAGFTVVELLVVITIIALLFALTIGAFTYAQRSAARSRTTVAMNAIKSGLERYSTEFGEYPTPQNAGDTIAVGNKTYEVGAAAMLYQVLSGDGYDNIAIAEPPVDAGPASSNGSIDENESKYVMITDMPKEIYVYESTSNRGYMVDGFGKPFQYEKANPANSGAGVNTVNPTYDLWSYGEDEENITARSIDTLNAGPVKDASQKWIKNW</sequence>
<dbReference type="AlphaFoldDB" id="A0A1T4WIT9"/>
<feature type="transmembrane region" description="Helical" evidence="6">
    <location>
        <begin position="12"/>
        <end position="39"/>
    </location>
</feature>
<dbReference type="InterPro" id="IPR000983">
    <property type="entry name" value="Bac_GSPG_pilin"/>
</dbReference>
<dbReference type="STRING" id="48467.SAMN02745166_00303"/>
<evidence type="ECO:0000256" key="3">
    <source>
        <dbReference type="ARBA" id="ARBA00022692"/>
    </source>
</evidence>
<dbReference type="OrthoDB" id="191807at2"/>
<dbReference type="Pfam" id="PF07963">
    <property type="entry name" value="N_methyl"/>
    <property type="match status" value="1"/>
</dbReference>
<comment type="subcellular location">
    <subcellularLocation>
        <location evidence="1">Membrane</location>
        <topology evidence="1">Single-pass membrane protein</topology>
    </subcellularLocation>
</comment>
<keyword evidence="2" id="KW-0488">Methylation</keyword>
<proteinExistence type="predicted"/>
<dbReference type="InterPro" id="IPR012902">
    <property type="entry name" value="N_methyl_site"/>
</dbReference>
<dbReference type="PRINTS" id="PR00813">
    <property type="entry name" value="BCTERIALGSPG"/>
</dbReference>
<dbReference type="GO" id="GO:0015628">
    <property type="term" value="P:protein secretion by the type II secretion system"/>
    <property type="evidence" value="ECO:0007669"/>
    <property type="project" value="InterPro"/>
</dbReference>
<keyword evidence="8" id="KW-1185">Reference proteome</keyword>
<organism evidence="7 8">
    <name type="scientific">Prosthecobacter debontii</name>
    <dbReference type="NCBI Taxonomy" id="48467"/>
    <lineage>
        <taxon>Bacteria</taxon>
        <taxon>Pseudomonadati</taxon>
        <taxon>Verrucomicrobiota</taxon>
        <taxon>Verrucomicrobiia</taxon>
        <taxon>Verrucomicrobiales</taxon>
        <taxon>Verrucomicrobiaceae</taxon>
        <taxon>Prosthecobacter</taxon>
    </lineage>
</organism>
<dbReference type="PANTHER" id="PTHR30093:SF44">
    <property type="entry name" value="TYPE II SECRETION SYSTEM CORE PROTEIN G"/>
    <property type="match status" value="1"/>
</dbReference>
<dbReference type="GO" id="GO:0015627">
    <property type="term" value="C:type II protein secretion system complex"/>
    <property type="evidence" value="ECO:0007669"/>
    <property type="project" value="InterPro"/>
</dbReference>
<evidence type="ECO:0000313" key="8">
    <source>
        <dbReference type="Proteomes" id="UP000190774"/>
    </source>
</evidence>
<evidence type="ECO:0000256" key="4">
    <source>
        <dbReference type="ARBA" id="ARBA00022989"/>
    </source>
</evidence>
<dbReference type="PANTHER" id="PTHR30093">
    <property type="entry name" value="GENERAL SECRETION PATHWAY PROTEIN G"/>
    <property type="match status" value="1"/>
</dbReference>
<dbReference type="Gene3D" id="3.30.700.10">
    <property type="entry name" value="Glycoprotein, Type 4 Pilin"/>
    <property type="match status" value="1"/>
</dbReference>
<gene>
    <name evidence="7" type="ORF">SAMN02745166_00303</name>
</gene>
<dbReference type="Proteomes" id="UP000190774">
    <property type="component" value="Unassembled WGS sequence"/>
</dbReference>
<dbReference type="InterPro" id="IPR045584">
    <property type="entry name" value="Pilin-like"/>
</dbReference>
<reference evidence="8" key="1">
    <citation type="submission" date="2017-02" db="EMBL/GenBank/DDBJ databases">
        <authorList>
            <person name="Varghese N."/>
            <person name="Submissions S."/>
        </authorList>
    </citation>
    <scope>NUCLEOTIDE SEQUENCE [LARGE SCALE GENOMIC DNA]</scope>
    <source>
        <strain evidence="8">ATCC 700200</strain>
    </source>
</reference>
<dbReference type="NCBIfam" id="TIGR02532">
    <property type="entry name" value="IV_pilin_GFxxxE"/>
    <property type="match status" value="1"/>
</dbReference>